<sequence length="108" mass="11941">MHERKPVRFVVGIVHPMAGWQAEARVHNMSLGGAGLEIPGTVLRRDDRVVLSFIAPSLWDPLEIPARVAWVRPASRLEPTRFGVAFEPTDAPKVLALFELIAAFVFDG</sequence>
<evidence type="ECO:0000313" key="2">
    <source>
        <dbReference type="EMBL" id="WXA93541.1"/>
    </source>
</evidence>
<organism evidence="2 3">
    <name type="scientific">Pendulispora brunnea</name>
    <dbReference type="NCBI Taxonomy" id="2905690"/>
    <lineage>
        <taxon>Bacteria</taxon>
        <taxon>Pseudomonadati</taxon>
        <taxon>Myxococcota</taxon>
        <taxon>Myxococcia</taxon>
        <taxon>Myxococcales</taxon>
        <taxon>Sorangiineae</taxon>
        <taxon>Pendulisporaceae</taxon>
        <taxon>Pendulispora</taxon>
    </lineage>
</organism>
<reference evidence="2 3" key="1">
    <citation type="submission" date="2021-12" db="EMBL/GenBank/DDBJ databases">
        <title>Discovery of the Pendulisporaceae a myxobacterial family with distinct sporulation behavior and unique specialized metabolism.</title>
        <authorList>
            <person name="Garcia R."/>
            <person name="Popoff A."/>
            <person name="Bader C.D."/>
            <person name="Loehr J."/>
            <person name="Walesch S."/>
            <person name="Walt C."/>
            <person name="Boldt J."/>
            <person name="Bunk B."/>
            <person name="Haeckl F.J.F.P.J."/>
            <person name="Gunesch A.P."/>
            <person name="Birkelbach J."/>
            <person name="Nuebel U."/>
            <person name="Pietschmann T."/>
            <person name="Bach T."/>
            <person name="Mueller R."/>
        </authorList>
    </citation>
    <scope>NUCLEOTIDE SEQUENCE [LARGE SCALE GENOMIC DNA]</scope>
    <source>
        <strain evidence="2 3">MSr12523</strain>
    </source>
</reference>
<dbReference type="RefSeq" id="WP_394844142.1">
    <property type="nucleotide sequence ID" value="NZ_CP089982.1"/>
</dbReference>
<evidence type="ECO:0000313" key="3">
    <source>
        <dbReference type="Proteomes" id="UP001379533"/>
    </source>
</evidence>
<name>A0ABZ2K4B5_9BACT</name>
<keyword evidence="3" id="KW-1185">Reference proteome</keyword>
<dbReference type="SUPFAM" id="SSF141371">
    <property type="entry name" value="PilZ domain-like"/>
    <property type="match status" value="1"/>
</dbReference>
<dbReference type="Gene3D" id="2.40.10.220">
    <property type="entry name" value="predicted glycosyltransferase like domains"/>
    <property type="match status" value="1"/>
</dbReference>
<feature type="domain" description="PilZ" evidence="1">
    <location>
        <begin position="2"/>
        <end position="101"/>
    </location>
</feature>
<dbReference type="Pfam" id="PF07238">
    <property type="entry name" value="PilZ"/>
    <property type="match status" value="1"/>
</dbReference>
<dbReference type="Proteomes" id="UP001379533">
    <property type="component" value="Chromosome"/>
</dbReference>
<protein>
    <submittedName>
        <fullName evidence="2">PilZ domain-containing protein</fullName>
    </submittedName>
</protein>
<dbReference type="EMBL" id="CP089982">
    <property type="protein sequence ID" value="WXA93541.1"/>
    <property type="molecule type" value="Genomic_DNA"/>
</dbReference>
<gene>
    <name evidence="2" type="ORF">LZC95_44700</name>
</gene>
<proteinExistence type="predicted"/>
<accession>A0ABZ2K4B5</accession>
<dbReference type="InterPro" id="IPR009875">
    <property type="entry name" value="PilZ_domain"/>
</dbReference>
<evidence type="ECO:0000259" key="1">
    <source>
        <dbReference type="Pfam" id="PF07238"/>
    </source>
</evidence>